<gene>
    <name evidence="7" type="ORF">BaRGS_00038098</name>
</gene>
<dbReference type="Pfam" id="PF25508">
    <property type="entry name" value="TRPM2"/>
    <property type="match status" value="1"/>
</dbReference>
<dbReference type="InterPro" id="IPR057366">
    <property type="entry name" value="TRPM-like"/>
</dbReference>
<dbReference type="PANTHER" id="PTHR13800:SF12">
    <property type="entry name" value="TRANSIENT RECEPTOR POTENTIAL CATION CHANNEL SUBFAMILY M MEMBER-LIKE 2"/>
    <property type="match status" value="1"/>
</dbReference>
<organism evidence="7 8">
    <name type="scientific">Batillaria attramentaria</name>
    <dbReference type="NCBI Taxonomy" id="370345"/>
    <lineage>
        <taxon>Eukaryota</taxon>
        <taxon>Metazoa</taxon>
        <taxon>Spiralia</taxon>
        <taxon>Lophotrochozoa</taxon>
        <taxon>Mollusca</taxon>
        <taxon>Gastropoda</taxon>
        <taxon>Caenogastropoda</taxon>
        <taxon>Sorbeoconcha</taxon>
        <taxon>Cerithioidea</taxon>
        <taxon>Batillariidae</taxon>
        <taxon>Batillaria</taxon>
    </lineage>
</organism>
<dbReference type="AlphaFoldDB" id="A0ABD0J714"/>
<dbReference type="InterPro" id="IPR050927">
    <property type="entry name" value="TRPM"/>
</dbReference>
<feature type="region of interest" description="Disordered" evidence="5">
    <location>
        <begin position="86"/>
        <end position="108"/>
    </location>
</feature>
<reference evidence="7 8" key="1">
    <citation type="journal article" date="2023" name="Sci. Data">
        <title>Genome assembly of the Korean intertidal mud-creeper Batillaria attramentaria.</title>
        <authorList>
            <person name="Patra A.K."/>
            <person name="Ho P.T."/>
            <person name="Jun S."/>
            <person name="Lee S.J."/>
            <person name="Kim Y."/>
            <person name="Won Y.J."/>
        </authorList>
    </citation>
    <scope>NUCLEOTIDE SEQUENCE [LARGE SCALE GENOMIC DNA]</scope>
    <source>
        <strain evidence="7">Wonlab-2016</strain>
    </source>
</reference>
<evidence type="ECO:0000256" key="3">
    <source>
        <dbReference type="ARBA" id="ARBA00022989"/>
    </source>
</evidence>
<comment type="caution">
    <text evidence="7">The sequence shown here is derived from an EMBL/GenBank/DDBJ whole genome shotgun (WGS) entry which is preliminary data.</text>
</comment>
<dbReference type="GO" id="GO:0016020">
    <property type="term" value="C:membrane"/>
    <property type="evidence" value="ECO:0007669"/>
    <property type="project" value="UniProtKB-SubCell"/>
</dbReference>
<accession>A0ABD0J714</accession>
<dbReference type="EMBL" id="JACVVK020000599">
    <property type="protein sequence ID" value="KAK7463333.1"/>
    <property type="molecule type" value="Genomic_DNA"/>
</dbReference>
<keyword evidence="4" id="KW-0472">Membrane</keyword>
<evidence type="ECO:0000256" key="2">
    <source>
        <dbReference type="ARBA" id="ARBA00022692"/>
    </source>
</evidence>
<sequence length="311" mass="35100">MSVSYCSGQSVSILAGSLIGTDLLNPGISEDEALQISRFIDALLKNKPVAVRAFLDKLEIPLNQLLHMGYLLYLYRNSNVLDKKATDTPDEEQMQQVGKEKQTEEQTEEQIQKYRSQWLECRQKLQKHFGDLPMFPLHCTVKGCKACAPHKACTPHIGVLSGCIPTPGVSQETPHPERNDDVEGPSTSTSETIPLLKELFLWSLMAQRIDVAVAFWNKCEVFSSMAKEEKDLDRKTRLQEHASRFQTLAINTLNACHELDEAKTELLLRKKCPWWGECSVLQLAICTENRTFLAQTACQELVTRIWAGKPP</sequence>
<feature type="non-terminal residue" evidence="7">
    <location>
        <position position="311"/>
    </location>
</feature>
<evidence type="ECO:0000256" key="5">
    <source>
        <dbReference type="SAM" id="MobiDB-lite"/>
    </source>
</evidence>
<protein>
    <recommendedName>
        <fullName evidence="6">TRPM-like domain-containing protein</fullName>
    </recommendedName>
</protein>
<evidence type="ECO:0000259" key="6">
    <source>
        <dbReference type="Pfam" id="PF25508"/>
    </source>
</evidence>
<proteinExistence type="predicted"/>
<keyword evidence="2" id="KW-0812">Transmembrane</keyword>
<dbReference type="Proteomes" id="UP001519460">
    <property type="component" value="Unassembled WGS sequence"/>
</dbReference>
<name>A0ABD0J714_9CAEN</name>
<evidence type="ECO:0000313" key="7">
    <source>
        <dbReference type="EMBL" id="KAK7463333.1"/>
    </source>
</evidence>
<dbReference type="PANTHER" id="PTHR13800">
    <property type="entry name" value="TRANSIENT RECEPTOR POTENTIAL CATION CHANNEL, SUBFAMILY M, MEMBER 6"/>
    <property type="match status" value="1"/>
</dbReference>
<feature type="domain" description="TRPM-like" evidence="6">
    <location>
        <begin position="192"/>
        <end position="295"/>
    </location>
</feature>
<keyword evidence="3" id="KW-1133">Transmembrane helix</keyword>
<evidence type="ECO:0000256" key="4">
    <source>
        <dbReference type="ARBA" id="ARBA00023136"/>
    </source>
</evidence>
<comment type="subcellular location">
    <subcellularLocation>
        <location evidence="1">Membrane</location>
        <topology evidence="1">Multi-pass membrane protein</topology>
    </subcellularLocation>
</comment>
<evidence type="ECO:0000256" key="1">
    <source>
        <dbReference type="ARBA" id="ARBA00004141"/>
    </source>
</evidence>
<keyword evidence="8" id="KW-1185">Reference proteome</keyword>
<feature type="region of interest" description="Disordered" evidence="5">
    <location>
        <begin position="168"/>
        <end position="189"/>
    </location>
</feature>
<evidence type="ECO:0000313" key="8">
    <source>
        <dbReference type="Proteomes" id="UP001519460"/>
    </source>
</evidence>